<feature type="compositionally biased region" description="Low complexity" evidence="2">
    <location>
        <begin position="183"/>
        <end position="198"/>
    </location>
</feature>
<evidence type="ECO:0000256" key="2">
    <source>
        <dbReference type="SAM" id="MobiDB-lite"/>
    </source>
</evidence>
<dbReference type="Proteomes" id="UP001519460">
    <property type="component" value="Unassembled WGS sequence"/>
</dbReference>
<feature type="compositionally biased region" description="Acidic residues" evidence="2">
    <location>
        <begin position="173"/>
        <end position="182"/>
    </location>
</feature>
<sequence>MAVAENKYDLALIKTKTDKKIQPQAWYKERLHTKYIKSLKPTDTSKNLTGKDWIFVKDGLDDFRDGLPPAVEGSEFIKTDRGPGPTLHGGAAKQSSVKQPAVRRRFTKHQICFSRVTPLQQQRRDHIDEIEYGLLQHPLALYPHLEESVPPEMFEDIVDILDPEMNMMDDDDLAEEDEDEAGQAEAAPQDAQPPVSSRTEAESERAEGDETPAVRNPYRWLPRRDEKEKEKRDRRSVRDKVAGSPSQEEHIKTVGRTIHC</sequence>
<evidence type="ECO:0000313" key="3">
    <source>
        <dbReference type="EMBL" id="KAK7503765.1"/>
    </source>
</evidence>
<dbReference type="Pfam" id="PF14642">
    <property type="entry name" value="FAM47"/>
    <property type="match status" value="1"/>
</dbReference>
<feature type="compositionally biased region" description="Basic and acidic residues" evidence="2">
    <location>
        <begin position="199"/>
        <end position="208"/>
    </location>
</feature>
<evidence type="ECO:0000313" key="4">
    <source>
        <dbReference type="Proteomes" id="UP001519460"/>
    </source>
</evidence>
<protein>
    <submittedName>
        <fullName evidence="3">Uncharacterized protein</fullName>
    </submittedName>
</protein>
<reference evidence="3 4" key="1">
    <citation type="journal article" date="2023" name="Sci. Data">
        <title>Genome assembly of the Korean intertidal mud-creeper Batillaria attramentaria.</title>
        <authorList>
            <person name="Patra A.K."/>
            <person name="Ho P.T."/>
            <person name="Jun S."/>
            <person name="Lee S.J."/>
            <person name="Kim Y."/>
            <person name="Won Y.J."/>
        </authorList>
    </citation>
    <scope>NUCLEOTIDE SEQUENCE [LARGE SCALE GENOMIC DNA]</scope>
    <source>
        <strain evidence="3">Wonlab-2016</strain>
    </source>
</reference>
<comment type="caution">
    <text evidence="3">The sequence shown here is derived from an EMBL/GenBank/DDBJ whole genome shotgun (WGS) entry which is preliminary data.</text>
</comment>
<proteinExistence type="inferred from homology"/>
<dbReference type="AlphaFoldDB" id="A0ABD0LVU5"/>
<feature type="compositionally biased region" description="Basic and acidic residues" evidence="2">
    <location>
        <begin position="222"/>
        <end position="252"/>
    </location>
</feature>
<feature type="region of interest" description="Disordered" evidence="2">
    <location>
        <begin position="75"/>
        <end position="100"/>
    </location>
</feature>
<evidence type="ECO:0000256" key="1">
    <source>
        <dbReference type="ARBA" id="ARBA00005277"/>
    </source>
</evidence>
<accession>A0ABD0LVU5</accession>
<keyword evidence="4" id="KW-1185">Reference proteome</keyword>
<feature type="region of interest" description="Disordered" evidence="2">
    <location>
        <begin position="173"/>
        <end position="260"/>
    </location>
</feature>
<name>A0ABD0LVU5_9CAEN</name>
<dbReference type="EMBL" id="JACVVK020000018">
    <property type="protein sequence ID" value="KAK7503765.1"/>
    <property type="molecule type" value="Genomic_DNA"/>
</dbReference>
<dbReference type="PANTHER" id="PTHR46449:SF5">
    <property type="entry name" value="FAMILY WITH SEQUENCE SIMILARITY 47 MEMBER E"/>
    <property type="match status" value="1"/>
</dbReference>
<dbReference type="InterPro" id="IPR032743">
    <property type="entry name" value="FAM47"/>
</dbReference>
<organism evidence="3 4">
    <name type="scientific">Batillaria attramentaria</name>
    <dbReference type="NCBI Taxonomy" id="370345"/>
    <lineage>
        <taxon>Eukaryota</taxon>
        <taxon>Metazoa</taxon>
        <taxon>Spiralia</taxon>
        <taxon>Lophotrochozoa</taxon>
        <taxon>Mollusca</taxon>
        <taxon>Gastropoda</taxon>
        <taxon>Caenogastropoda</taxon>
        <taxon>Sorbeoconcha</taxon>
        <taxon>Cerithioidea</taxon>
        <taxon>Batillariidae</taxon>
        <taxon>Batillaria</taxon>
    </lineage>
</organism>
<comment type="similarity">
    <text evidence="1">Belongs to the FAM47 family.</text>
</comment>
<gene>
    <name evidence="3" type="ORF">BaRGS_00004888</name>
</gene>
<dbReference type="PANTHER" id="PTHR46449">
    <property type="entry name" value="ZGC:158260"/>
    <property type="match status" value="1"/>
</dbReference>